<accession>A0ABY4Y8A0</accession>
<evidence type="ECO:0000313" key="2">
    <source>
        <dbReference type="Proteomes" id="UP001057474"/>
    </source>
</evidence>
<keyword evidence="2" id="KW-1185">Reference proteome</keyword>
<sequence length="248" mass="28649">MAPQNTQPKLGLGNLQQGLTFLRNIPTEQLYRLYVDGCKLKDEQGPLQYDRRYENDNGKIHNENEILKALQGLLASIQHGICPGQEPLRIPNDLLKKIHFRTMHKNDGFYDVTYAGCMVGSAGFSISRNNFSHDGLKQLLQRSADPKETAYRSSLDLNSGILCFSNKEDCINQSYTEQEIELFYTTVYTYGGFFETSGDWEIEENDYAQIMAEYTKNFIERFETVKNKGDIDEVNFFLMCLLRVRYLR</sequence>
<proteinExistence type="predicted"/>
<name>A0ABY4Y8A0_9GAMM</name>
<organism evidence="1 2">
    <name type="scientific">Legionella lytica</name>
    <dbReference type="NCBI Taxonomy" id="96232"/>
    <lineage>
        <taxon>Bacteria</taxon>
        <taxon>Pseudomonadati</taxon>
        <taxon>Pseudomonadota</taxon>
        <taxon>Gammaproteobacteria</taxon>
        <taxon>Legionellales</taxon>
        <taxon>Legionellaceae</taxon>
        <taxon>Legionella</taxon>
    </lineage>
</organism>
<reference evidence="1" key="1">
    <citation type="submission" date="2021-03" db="EMBL/GenBank/DDBJ databases">
        <title>Legionella lytica PCM 2298.</title>
        <authorList>
            <person name="Koper P."/>
        </authorList>
    </citation>
    <scope>NUCLEOTIDE SEQUENCE</scope>
    <source>
        <strain evidence="1">PCM 2298</strain>
    </source>
</reference>
<dbReference type="Proteomes" id="UP001057474">
    <property type="component" value="Chromosome"/>
</dbReference>
<protein>
    <submittedName>
        <fullName evidence="1">Uncharacterized protein</fullName>
    </submittedName>
</protein>
<dbReference type="RefSeq" id="WP_252580013.1">
    <property type="nucleotide sequence ID" value="NZ_CP071527.1"/>
</dbReference>
<dbReference type="EMBL" id="CP071527">
    <property type="protein sequence ID" value="USQ13697.1"/>
    <property type="molecule type" value="Genomic_DNA"/>
</dbReference>
<evidence type="ECO:0000313" key="1">
    <source>
        <dbReference type="EMBL" id="USQ13697.1"/>
    </source>
</evidence>
<gene>
    <name evidence="1" type="ORF">J2N86_13630</name>
</gene>